<gene>
    <name evidence="4" type="ORF">GFC01_07555</name>
</gene>
<keyword evidence="5" id="KW-1185">Reference proteome</keyword>
<evidence type="ECO:0000313" key="4">
    <source>
        <dbReference type="EMBL" id="MQL52128.1"/>
    </source>
</evidence>
<organism evidence="4 5">
    <name type="scientific">Desulfofundulus thermobenzoicus</name>
    <dbReference type="NCBI Taxonomy" id="29376"/>
    <lineage>
        <taxon>Bacteria</taxon>
        <taxon>Bacillati</taxon>
        <taxon>Bacillota</taxon>
        <taxon>Clostridia</taxon>
        <taxon>Eubacteriales</taxon>
        <taxon>Peptococcaceae</taxon>
        <taxon>Desulfofundulus</taxon>
    </lineage>
</organism>
<dbReference type="Proteomes" id="UP000441717">
    <property type="component" value="Unassembled WGS sequence"/>
</dbReference>
<comment type="caution">
    <text evidence="4">The sequence shown here is derived from an EMBL/GenBank/DDBJ whole genome shotgun (WGS) entry which is preliminary data.</text>
</comment>
<evidence type="ECO:0000256" key="1">
    <source>
        <dbReference type="SAM" id="MobiDB-lite"/>
    </source>
</evidence>
<evidence type="ECO:0000313" key="5">
    <source>
        <dbReference type="Proteomes" id="UP000441717"/>
    </source>
</evidence>
<proteinExistence type="predicted"/>
<sequence>MTGGRKGKFKSGQVCRRLPGFWKNMRAGAQKGAALITVLLLTLLLLVFAGSLVQLTTVDKRMSANQVAMTQALYLAEAGVEMAVVRLAGNFDAGPPSTPIVLGNGRISKITVSPVDASTREILAEGRAGNARKALKVRVQRTVAPVLQNALCAGNSPNLSGNVSISGNLLINGNLETGSSISLTNSRLVVVKGNLDNENGSINILSGGSLLVGGNLYNRHGRIETPGYLQVDGSIDNASGTVIFSPGGIYYTPSTEYPGGTFIIQNDGQVPRLDGPRENIAKLVEPADNLDPAGKVAAYQGYPRLAVTEQGNKYEFDFTGKTAGTYYLDTTTLGGQDNKVQKIQLAGTYTGKWFIAVKGDVEIKGNLMPSNASQDVLVLLVDGMVKVSGNGNVNNSNGNGNGNGNSNGNENGNGNENRNGNENENENGNENKSLSAIIYASRFEAAGSSTIRGTVVAQSFDVGGNASLIQDNNLIRNAVPVLPSDLVTMKIISWREEYDVF</sequence>
<dbReference type="InterPro" id="IPR025746">
    <property type="entry name" value="PilX_N_dom"/>
</dbReference>
<dbReference type="OrthoDB" id="1803056at2"/>
<feature type="domain" description="DUF7305" evidence="3">
    <location>
        <begin position="320"/>
        <end position="474"/>
    </location>
</feature>
<evidence type="ECO:0000259" key="3">
    <source>
        <dbReference type="Pfam" id="PF23981"/>
    </source>
</evidence>
<reference evidence="4 5" key="1">
    <citation type="submission" date="2019-10" db="EMBL/GenBank/DDBJ databases">
        <title>Comparative genomics of sulfur disproportionating microorganisms.</title>
        <authorList>
            <person name="Ward L.M."/>
            <person name="Bertran E."/>
            <person name="Johnston D."/>
        </authorList>
    </citation>
    <scope>NUCLEOTIDE SEQUENCE [LARGE SCALE GENOMIC DNA]</scope>
    <source>
        <strain evidence="4 5">DSM 14055</strain>
    </source>
</reference>
<evidence type="ECO:0000259" key="2">
    <source>
        <dbReference type="Pfam" id="PF14341"/>
    </source>
</evidence>
<feature type="compositionally biased region" description="Low complexity" evidence="1">
    <location>
        <begin position="406"/>
        <end position="429"/>
    </location>
</feature>
<name>A0A6N7ISP5_9FIRM</name>
<dbReference type="Pfam" id="PF14341">
    <property type="entry name" value="PilX_N"/>
    <property type="match status" value="1"/>
</dbReference>
<dbReference type="InterPro" id="IPR055729">
    <property type="entry name" value="DUF7305"/>
</dbReference>
<accession>A0A6N7ISP5</accession>
<feature type="domain" description="Type 4 fimbrial biogenesis protein PilX N-terminal" evidence="2">
    <location>
        <begin position="31"/>
        <end position="81"/>
    </location>
</feature>
<protein>
    <submittedName>
        <fullName evidence="4">Uncharacterized protein</fullName>
    </submittedName>
</protein>
<dbReference type="RefSeq" id="WP_152946049.1">
    <property type="nucleotide sequence ID" value="NZ_WHYR01000016.1"/>
</dbReference>
<dbReference type="EMBL" id="WHYR01000016">
    <property type="protein sequence ID" value="MQL52128.1"/>
    <property type="molecule type" value="Genomic_DNA"/>
</dbReference>
<dbReference type="AlphaFoldDB" id="A0A6N7ISP5"/>
<feature type="region of interest" description="Disordered" evidence="1">
    <location>
        <begin position="390"/>
        <end position="429"/>
    </location>
</feature>
<dbReference type="Pfam" id="PF23981">
    <property type="entry name" value="DUF7305"/>
    <property type="match status" value="1"/>
</dbReference>